<evidence type="ECO:0000256" key="12">
    <source>
        <dbReference type="ARBA" id="ARBA00022840"/>
    </source>
</evidence>
<keyword evidence="12 21" id="KW-0067">ATP-binding</keyword>
<dbReference type="GO" id="GO:0042995">
    <property type="term" value="C:cell projection"/>
    <property type="evidence" value="ECO:0007669"/>
    <property type="project" value="UniProtKB-SubCell"/>
</dbReference>
<evidence type="ECO:0000256" key="21">
    <source>
        <dbReference type="PROSITE-ProRule" id="PRU00782"/>
    </source>
</evidence>
<comment type="caution">
    <text evidence="26">The sequence shown here is derived from an EMBL/GenBank/DDBJ whole genome shotgun (WGS) entry which is preliminary data.</text>
</comment>
<evidence type="ECO:0000256" key="8">
    <source>
        <dbReference type="ARBA" id="ARBA00022679"/>
    </source>
</evidence>
<dbReference type="SMART" id="SM00220">
    <property type="entry name" value="S_TKc"/>
    <property type="match status" value="2"/>
</dbReference>
<evidence type="ECO:0000256" key="6">
    <source>
        <dbReference type="ARBA" id="ARBA00022527"/>
    </source>
</evidence>
<dbReference type="Proteomes" id="UP000494165">
    <property type="component" value="Unassembled WGS sequence"/>
</dbReference>
<evidence type="ECO:0000259" key="25">
    <source>
        <dbReference type="PROSITE" id="PS51456"/>
    </source>
</evidence>
<name>A0A8S1CXL9_9INSE</name>
<dbReference type="Gene3D" id="3.40.850.10">
    <property type="entry name" value="Kinesin motor domain"/>
    <property type="match status" value="1"/>
</dbReference>
<dbReference type="PROSITE" id="PS00107">
    <property type="entry name" value="PROTEIN_KINASE_ATP"/>
    <property type="match status" value="2"/>
</dbReference>
<gene>
    <name evidence="26" type="ORF">CLODIP_2_CD01933</name>
</gene>
<sequence length="2065" mass="235720">MTRVRPRGQRVIWSGNARRPIRGFHDTAASMMASHYHGLSQHITFEQLPDPTNRFQLEQVIGEGTYGEVFCAKDLDVGQRIAVKVLENVADNVEEIEEEYLVLRDLSLHPNIPLFHGLFLKRGATPDDDQLWFAMELCGGGSVTDLVQGLKKRGQALTADQIGYILHETVQALVYLHQQHCMHRDVKGHNILLTDEACVKLVDFGVSSHLGATLGRRSTSVGTPYWMAPEVIACEQQLDASYDARCDVWSLGVTAIELAEGDPPLSELHPMRALFQIPRNPPPGLQRPEEWSPELPDFISECLIKDLEQRPFARELLEHPLIKRGAIASSQARHQLKEEIDRQRAEGRVIRQPEVTTKHGKLKSDRKSRPQQMYMDDLAALDNLSEDTIVQQLEKRFDQRQIYTYIGDILVAVNPFSELGLYTDKEQRRYRGQARSENPPHIFAVADASYQALLHQRQNQAIVISGESGAGKTESANLLLKQLVFLGKAPNRNLEDRILQVNPIMEAFGNAQTGINDNSSRFGKYLDLTMTNSGKVTGARISVYLLEQSRVVQQATGERNFHVFYYLYDGLEWDGRLKRFHLDSSLRGRHRYLAGDRLDKATKQINIGRFQQLKEGFKLLGFKEDEVDAVYCILAAILHLGDIEFGEIASDDNTDKSRVIDLAPLHRVCALLGVEAGDLLEALTSNSVVTRGETITRNNTVAEANAARDAMAKGLYGRLFDWVVNQINRLLALNRYTCKEPLAIGLLDIFGFENFSKNSFEQLCINIANEQIQYYFNQHIFTWEQQEYMAEGIPVDLVEFSDNRPVLDMLLSRPMGLLALLDEESRFPRSSDSSLVSKFHNNVKSKFYVRPKSNALCFAIHHYAGRVVYQAENFLEKNKNFLPPEVIQLLRQSEVDTVRFLFQCPLTKTGNLYSSVTGPPPSGELNNNTRNLTPPDLPYADHHNSREKFSSRGLASQSRAQQTVATYFRYSLMDLLQKMVSGYPQFVRCVKPNDSRRPGMFDREKILKQLRYTGVMETIRIRQHGFSHRLTFSEFLRRYYFLAFGYDERVVANRDTCRLLLLRLKLDGWALGKTKVFLKYYHVEYLSKLYEEQLRKIVLVQSCIRRWLAKVRYDKNKWKVAESVLILQKYARGWKARKEAKLLREVRNRKRREELREQVRRASHGSPTKAAGAWIQNKLLSAMSFGDNEKENRKKSKKDEAATIIQSHYRGYTVRRKWSAEAEGRIRRVLALHNNPREALVALQEEGLNPDEANMLVQRHYHGWRQQKYPAPPPPPAYPKGQQKKNKDRQADLIAFSQNVHMVNQDAHKFLRRNKPGVRLQDVTEPPASYQRPRGFNLIPHLLSKSDNSSKNKQNNQHLSYYNALKQEMSRNSPEEEEEEEEEVDCWDGPLLQLQQKLRPKARGQPEGVDLQRQRREMLAASQSQARMNERRESNLLTAWHSAIHGDKTDRVRNIGKQVIDSALNQRIKELHRQDSNSSLIQVGNSYVSDPPMLQPSNNHTQAMQFSPASDLRRLLRQGDHNVAYREPGSDDITGPYNFKQLLRPTEYAPTESLRKRKGLALLNQASLEDEPVLIPVQKNLQDSPTKRRARPPVDILRRNGRAAAVAIVSTQIQSPYSLFLIDDILIELLKMGSSGKKIHPSNIHKIREFDLEKVSLTEDYDILQVVGEGWFAKILLAEHRASGTEIVLKALPKVLNTSADFYREFHYSIHLSVHRNIINSVDVAFETPGFYVFAQEHAPLGDLAANVSDNGGIGEAQAKRVGRQLASALDFMHSRDLVHRDIRLDNILVFRSDFARVKICDFGETRRSGSVVLRRKNIEWLPYAPPEVLVTDAESAYKAEPCNDVWQFGVVLFVCLTGCLPWQKASKTDDPRFSRYAQWHQKASASGPTGLLAAALVSPRRRPKLFKLLTSRAQRMFRKLLEPKSEKRTLLTCNATPGGLSGELGKFLDDRWLVKVSENETSTDKEKAAELCPSMYSYHSSPEEKNKLLATLTQYGVETTVDRGGKKDRIRQWIQSSSIQEDEEEEEEETDEFGTEDYPDEDEDGEPYEGRERRQSSSGTAASK</sequence>
<dbReference type="InterPro" id="IPR008271">
    <property type="entry name" value="Ser/Thr_kinase_AS"/>
</dbReference>
<feature type="region of interest" description="Disordered" evidence="23">
    <location>
        <begin position="913"/>
        <end position="933"/>
    </location>
</feature>
<protein>
    <recommendedName>
        <fullName evidence="4">non-specific serine/threonine protein kinase</fullName>
        <ecNumber evidence="4">2.7.11.1</ecNumber>
    </recommendedName>
</protein>
<evidence type="ECO:0000256" key="14">
    <source>
        <dbReference type="ARBA" id="ARBA00023175"/>
    </source>
</evidence>
<dbReference type="PROSITE" id="PS51456">
    <property type="entry name" value="MYOSIN_MOTOR"/>
    <property type="match status" value="1"/>
</dbReference>
<dbReference type="InterPro" id="IPR020635">
    <property type="entry name" value="Tyr_kinase_cat_dom"/>
</dbReference>
<evidence type="ECO:0000256" key="10">
    <source>
        <dbReference type="ARBA" id="ARBA00022741"/>
    </source>
</evidence>
<evidence type="ECO:0000259" key="24">
    <source>
        <dbReference type="PROSITE" id="PS50011"/>
    </source>
</evidence>
<comment type="catalytic activity">
    <reaction evidence="19">
        <text>L-threonyl-[protein] + ATP = O-phospho-L-threonyl-[protein] + ADP + H(+)</text>
        <dbReference type="Rhea" id="RHEA:46608"/>
        <dbReference type="Rhea" id="RHEA-COMP:11060"/>
        <dbReference type="Rhea" id="RHEA-COMP:11605"/>
        <dbReference type="ChEBI" id="CHEBI:15378"/>
        <dbReference type="ChEBI" id="CHEBI:30013"/>
        <dbReference type="ChEBI" id="CHEBI:30616"/>
        <dbReference type="ChEBI" id="CHEBI:61977"/>
        <dbReference type="ChEBI" id="CHEBI:456216"/>
        <dbReference type="EC" id="2.7.11.1"/>
    </reaction>
</comment>
<proteinExistence type="inferred from homology"/>
<keyword evidence="13 21" id="KW-0518">Myosin</keyword>
<dbReference type="InterPro" id="IPR000719">
    <property type="entry name" value="Prot_kinase_dom"/>
</dbReference>
<dbReference type="InterPro" id="IPR052409">
    <property type="entry name" value="Myosin-III_kinase_activity"/>
</dbReference>
<dbReference type="PROSITE" id="PS00109">
    <property type="entry name" value="PROTEIN_KINASE_TYR"/>
    <property type="match status" value="1"/>
</dbReference>
<dbReference type="PRINTS" id="PR00193">
    <property type="entry name" value="MYOSINHEAVY"/>
</dbReference>
<dbReference type="Gene3D" id="6.20.240.20">
    <property type="match status" value="1"/>
</dbReference>
<evidence type="ECO:0000256" key="22">
    <source>
        <dbReference type="PROSITE-ProRule" id="PRU10141"/>
    </source>
</evidence>
<reference evidence="26 27" key="1">
    <citation type="submission" date="2020-04" db="EMBL/GenBank/DDBJ databases">
        <authorList>
            <person name="Alioto T."/>
            <person name="Alioto T."/>
            <person name="Gomez Garrido J."/>
        </authorList>
    </citation>
    <scope>NUCLEOTIDE SEQUENCE [LARGE SCALE GENOMIC DNA]</scope>
</reference>
<feature type="binding site" evidence="22">
    <location>
        <position position="84"/>
    </location>
    <ligand>
        <name>ATP</name>
        <dbReference type="ChEBI" id="CHEBI:30616"/>
    </ligand>
</feature>
<feature type="region of interest" description="Disordered" evidence="23">
    <location>
        <begin position="1266"/>
        <end position="1288"/>
    </location>
</feature>
<evidence type="ECO:0000313" key="26">
    <source>
        <dbReference type="EMBL" id="CAB3372814.1"/>
    </source>
</evidence>
<evidence type="ECO:0000256" key="11">
    <source>
        <dbReference type="ARBA" id="ARBA00022777"/>
    </source>
</evidence>
<dbReference type="SUPFAM" id="SSF52540">
    <property type="entry name" value="P-loop containing nucleoside triphosphate hydrolases"/>
    <property type="match status" value="1"/>
</dbReference>
<dbReference type="Pfam" id="PF00063">
    <property type="entry name" value="Myosin_head"/>
    <property type="match status" value="1"/>
</dbReference>
<dbReference type="GO" id="GO:0016459">
    <property type="term" value="C:myosin complex"/>
    <property type="evidence" value="ECO:0007669"/>
    <property type="project" value="UniProtKB-KW"/>
</dbReference>
<dbReference type="Gene3D" id="1.10.10.820">
    <property type="match status" value="1"/>
</dbReference>
<dbReference type="InterPro" id="IPR000048">
    <property type="entry name" value="IQ_motif_EF-hand-BS"/>
</dbReference>
<dbReference type="CDD" id="cd01379">
    <property type="entry name" value="MYSc_Myo3"/>
    <property type="match status" value="1"/>
</dbReference>
<feature type="region of interest" description="Actin-binding" evidence="21">
    <location>
        <begin position="972"/>
        <end position="994"/>
    </location>
</feature>
<dbReference type="PANTHER" id="PTHR46256:SF3">
    <property type="entry name" value="MYOSIN MOTOR DOMAIN-CONTAINING PROTEIN"/>
    <property type="match status" value="1"/>
</dbReference>
<dbReference type="FunFam" id="1.20.58.530:FF:000010">
    <property type="entry name" value="Myosin IIIA"/>
    <property type="match status" value="1"/>
</dbReference>
<dbReference type="OrthoDB" id="6108017at2759"/>
<dbReference type="InterPro" id="IPR036961">
    <property type="entry name" value="Kinesin_motor_dom_sf"/>
</dbReference>
<feature type="region of interest" description="Disordered" evidence="23">
    <location>
        <begin position="1310"/>
        <end position="1335"/>
    </location>
</feature>
<dbReference type="SMART" id="SM00219">
    <property type="entry name" value="TyrKc"/>
    <property type="match status" value="1"/>
</dbReference>
<dbReference type="Gene3D" id="1.20.5.190">
    <property type="match status" value="2"/>
</dbReference>
<dbReference type="InterPro" id="IPR008266">
    <property type="entry name" value="Tyr_kinase_AS"/>
</dbReference>
<dbReference type="Gene3D" id="1.20.120.720">
    <property type="entry name" value="Myosin VI head, motor domain, U50 subdomain"/>
    <property type="match status" value="1"/>
</dbReference>
<evidence type="ECO:0000256" key="3">
    <source>
        <dbReference type="ARBA" id="ARBA00006998"/>
    </source>
</evidence>
<evidence type="ECO:0000256" key="9">
    <source>
        <dbReference type="ARBA" id="ARBA00022737"/>
    </source>
</evidence>
<dbReference type="GO" id="GO:0003779">
    <property type="term" value="F:actin binding"/>
    <property type="evidence" value="ECO:0007669"/>
    <property type="project" value="UniProtKB-KW"/>
</dbReference>
<dbReference type="GO" id="GO:0000146">
    <property type="term" value="F:microfilament motor activity"/>
    <property type="evidence" value="ECO:0007669"/>
    <property type="project" value="TreeGrafter"/>
</dbReference>
<keyword evidence="10 21" id="KW-0547">Nucleotide-binding</keyword>
<keyword evidence="7" id="KW-0716">Sensory transduction</keyword>
<dbReference type="Gene3D" id="1.20.58.530">
    <property type="match status" value="1"/>
</dbReference>
<evidence type="ECO:0000256" key="17">
    <source>
        <dbReference type="ARBA" id="ARBA00023273"/>
    </source>
</evidence>
<feature type="compositionally biased region" description="Basic and acidic residues" evidence="23">
    <location>
        <begin position="340"/>
        <end position="351"/>
    </location>
</feature>
<keyword evidence="15 21" id="KW-0009">Actin-binding</keyword>
<keyword evidence="5" id="KW-0963">Cytoplasm</keyword>
<feature type="domain" description="Protein kinase" evidence="24">
    <location>
        <begin position="55"/>
        <end position="322"/>
    </location>
</feature>
<dbReference type="InterPro" id="IPR027417">
    <property type="entry name" value="P-loop_NTPase"/>
</dbReference>
<evidence type="ECO:0000256" key="5">
    <source>
        <dbReference type="ARBA" id="ARBA00022490"/>
    </source>
</evidence>
<evidence type="ECO:0000256" key="16">
    <source>
        <dbReference type="ARBA" id="ARBA00023212"/>
    </source>
</evidence>
<evidence type="ECO:0000256" key="19">
    <source>
        <dbReference type="ARBA" id="ARBA00047899"/>
    </source>
</evidence>
<evidence type="ECO:0000256" key="18">
    <source>
        <dbReference type="ARBA" id="ARBA00023305"/>
    </source>
</evidence>
<dbReference type="PROSITE" id="PS50096">
    <property type="entry name" value="IQ"/>
    <property type="match status" value="2"/>
</dbReference>
<dbReference type="GO" id="GO:0004674">
    <property type="term" value="F:protein serine/threonine kinase activity"/>
    <property type="evidence" value="ECO:0007669"/>
    <property type="project" value="UniProtKB-KW"/>
</dbReference>
<dbReference type="FunFam" id="1.10.510.10:FF:000421">
    <property type="entry name" value="Serine/threonine-protein kinase PAK 6"/>
    <property type="match status" value="1"/>
</dbReference>
<feature type="region of interest" description="Disordered" evidence="23">
    <location>
        <begin position="2013"/>
        <end position="2065"/>
    </location>
</feature>
<dbReference type="GO" id="GO:0004713">
    <property type="term" value="F:protein tyrosine kinase activity"/>
    <property type="evidence" value="ECO:0007669"/>
    <property type="project" value="InterPro"/>
</dbReference>
<comment type="subcellular location">
    <subcellularLocation>
        <location evidence="2">Cell projection</location>
    </subcellularLocation>
    <subcellularLocation>
        <location evidence="1">Cytoplasm</location>
        <location evidence="1">Cytoskeleton</location>
    </subcellularLocation>
</comment>
<comment type="similarity">
    <text evidence="21">Belongs to the TRAFAC class myosin-kinesin ATPase superfamily. Myosin family.</text>
</comment>
<comment type="catalytic activity">
    <reaction evidence="20">
        <text>L-seryl-[protein] + ATP = O-phospho-L-seryl-[protein] + ADP + H(+)</text>
        <dbReference type="Rhea" id="RHEA:17989"/>
        <dbReference type="Rhea" id="RHEA-COMP:9863"/>
        <dbReference type="Rhea" id="RHEA-COMP:11604"/>
        <dbReference type="ChEBI" id="CHEBI:15378"/>
        <dbReference type="ChEBI" id="CHEBI:29999"/>
        <dbReference type="ChEBI" id="CHEBI:30616"/>
        <dbReference type="ChEBI" id="CHEBI:83421"/>
        <dbReference type="ChEBI" id="CHEBI:456216"/>
        <dbReference type="EC" id="2.7.11.1"/>
    </reaction>
</comment>
<keyword evidence="14 21" id="KW-0505">Motor protein</keyword>
<dbReference type="SMART" id="SM00242">
    <property type="entry name" value="MYSc"/>
    <property type="match status" value="1"/>
</dbReference>
<dbReference type="PROSITE" id="PS50011">
    <property type="entry name" value="PROTEIN_KINASE_DOM"/>
    <property type="match status" value="2"/>
</dbReference>
<dbReference type="Pfam" id="PF00069">
    <property type="entry name" value="Pkinase"/>
    <property type="match status" value="2"/>
</dbReference>
<keyword evidence="9" id="KW-0677">Repeat</keyword>
<keyword evidence="16" id="KW-0206">Cytoskeleton</keyword>
<dbReference type="EC" id="2.7.11.1" evidence="4"/>
<feature type="domain" description="Protein kinase" evidence="24">
    <location>
        <begin position="1661"/>
        <end position="1918"/>
    </location>
</feature>
<keyword evidence="8" id="KW-0808">Transferase</keyword>
<dbReference type="Gene3D" id="1.10.510.10">
    <property type="entry name" value="Transferase(Phosphotransferase) domain 1"/>
    <property type="match status" value="2"/>
</dbReference>
<keyword evidence="17" id="KW-0966">Cell projection</keyword>
<feature type="domain" description="Myosin motor" evidence="25">
    <location>
        <begin position="373"/>
        <end position="1094"/>
    </location>
</feature>
<evidence type="ECO:0000313" key="27">
    <source>
        <dbReference type="Proteomes" id="UP000494165"/>
    </source>
</evidence>
<dbReference type="GO" id="GO:0005524">
    <property type="term" value="F:ATP binding"/>
    <property type="evidence" value="ECO:0007669"/>
    <property type="project" value="UniProtKB-UniRule"/>
</dbReference>
<feature type="compositionally biased region" description="Acidic residues" evidence="23">
    <location>
        <begin position="2021"/>
        <end position="2048"/>
    </location>
</feature>
<dbReference type="SUPFAM" id="SSF56112">
    <property type="entry name" value="Protein kinase-like (PK-like)"/>
    <property type="match status" value="2"/>
</dbReference>
<dbReference type="GO" id="GO:0030832">
    <property type="term" value="P:regulation of actin filament length"/>
    <property type="evidence" value="ECO:0007669"/>
    <property type="project" value="TreeGrafter"/>
</dbReference>
<feature type="region of interest" description="Disordered" evidence="23">
    <location>
        <begin position="340"/>
        <end position="369"/>
    </location>
</feature>
<dbReference type="PANTHER" id="PTHR46256">
    <property type="entry name" value="AGAP011099-PA"/>
    <property type="match status" value="1"/>
</dbReference>
<evidence type="ECO:0000256" key="1">
    <source>
        <dbReference type="ARBA" id="ARBA00004245"/>
    </source>
</evidence>
<accession>A0A8S1CXL9</accession>
<keyword evidence="27" id="KW-1185">Reference proteome</keyword>
<evidence type="ECO:0000256" key="7">
    <source>
        <dbReference type="ARBA" id="ARBA00022606"/>
    </source>
</evidence>
<dbReference type="InterPro" id="IPR001609">
    <property type="entry name" value="Myosin_head_motor_dom-like"/>
</dbReference>
<evidence type="ECO:0000256" key="15">
    <source>
        <dbReference type="ARBA" id="ARBA00023203"/>
    </source>
</evidence>
<dbReference type="Pfam" id="PF00612">
    <property type="entry name" value="IQ"/>
    <property type="match status" value="2"/>
</dbReference>
<organism evidence="26 27">
    <name type="scientific">Cloeon dipterum</name>
    <dbReference type="NCBI Taxonomy" id="197152"/>
    <lineage>
        <taxon>Eukaryota</taxon>
        <taxon>Metazoa</taxon>
        <taxon>Ecdysozoa</taxon>
        <taxon>Arthropoda</taxon>
        <taxon>Hexapoda</taxon>
        <taxon>Insecta</taxon>
        <taxon>Pterygota</taxon>
        <taxon>Palaeoptera</taxon>
        <taxon>Ephemeroptera</taxon>
        <taxon>Pisciforma</taxon>
        <taxon>Baetidae</taxon>
        <taxon>Cloeon</taxon>
    </lineage>
</organism>
<feature type="binding site" evidence="22">
    <location>
        <position position="1690"/>
    </location>
    <ligand>
        <name>ATP</name>
        <dbReference type="ChEBI" id="CHEBI:30616"/>
    </ligand>
</feature>
<dbReference type="GO" id="GO:0007601">
    <property type="term" value="P:visual perception"/>
    <property type="evidence" value="ECO:0007669"/>
    <property type="project" value="UniProtKB-KW"/>
</dbReference>
<dbReference type="InterPro" id="IPR011009">
    <property type="entry name" value="Kinase-like_dom_sf"/>
</dbReference>
<evidence type="ECO:0000256" key="23">
    <source>
        <dbReference type="SAM" id="MobiDB-lite"/>
    </source>
</evidence>
<keyword evidence="6" id="KW-0723">Serine/threonine-protein kinase</keyword>
<dbReference type="CDD" id="cd06608">
    <property type="entry name" value="STKc_myosinIII_N_like"/>
    <property type="match status" value="1"/>
</dbReference>
<dbReference type="InterPro" id="IPR017441">
    <property type="entry name" value="Protein_kinase_ATP_BS"/>
</dbReference>
<keyword evidence="18" id="KW-0844">Vision</keyword>
<feature type="binding site" evidence="21">
    <location>
        <begin position="466"/>
        <end position="473"/>
    </location>
    <ligand>
        <name>ATP</name>
        <dbReference type="ChEBI" id="CHEBI:30616"/>
    </ligand>
</feature>
<dbReference type="InterPro" id="IPR036083">
    <property type="entry name" value="MYSc_Myo3"/>
</dbReference>
<dbReference type="PROSITE" id="PS00108">
    <property type="entry name" value="PROTEIN_KINASE_ST"/>
    <property type="match status" value="1"/>
</dbReference>
<dbReference type="EMBL" id="CADEPI010000077">
    <property type="protein sequence ID" value="CAB3372814.1"/>
    <property type="molecule type" value="Genomic_DNA"/>
</dbReference>
<evidence type="ECO:0000256" key="4">
    <source>
        <dbReference type="ARBA" id="ARBA00012513"/>
    </source>
</evidence>
<evidence type="ECO:0000256" key="13">
    <source>
        <dbReference type="ARBA" id="ARBA00023123"/>
    </source>
</evidence>
<evidence type="ECO:0000256" key="20">
    <source>
        <dbReference type="ARBA" id="ARBA00048679"/>
    </source>
</evidence>
<dbReference type="CDD" id="cd23767">
    <property type="entry name" value="IQCD"/>
    <property type="match status" value="1"/>
</dbReference>
<comment type="similarity">
    <text evidence="3">In the C-terminal section; belongs to the TRAFAC class myosin-kinesin ATPase superfamily. Myosin family.</text>
</comment>
<dbReference type="GO" id="GO:0005737">
    <property type="term" value="C:cytoplasm"/>
    <property type="evidence" value="ECO:0007669"/>
    <property type="project" value="UniProtKB-ARBA"/>
</dbReference>
<dbReference type="SMART" id="SM00015">
    <property type="entry name" value="IQ"/>
    <property type="match status" value="3"/>
</dbReference>
<keyword evidence="11" id="KW-0418">Kinase</keyword>
<evidence type="ECO:0000256" key="2">
    <source>
        <dbReference type="ARBA" id="ARBA00004316"/>
    </source>
</evidence>